<keyword evidence="6" id="KW-0560">Oxidoreductase</keyword>
<dbReference type="Proteomes" id="UP001207736">
    <property type="component" value="Unassembled WGS sequence"/>
</dbReference>
<comment type="subunit">
    <text evidence="2">Monomer.</text>
</comment>
<dbReference type="PANTHER" id="PTHR42801:SF4">
    <property type="entry name" value="AHPC_TSA FAMILY PROTEIN"/>
    <property type="match status" value="1"/>
</dbReference>
<evidence type="ECO:0000313" key="16">
    <source>
        <dbReference type="EMBL" id="GJM52772.1"/>
    </source>
</evidence>
<evidence type="ECO:0000256" key="4">
    <source>
        <dbReference type="ARBA" id="ARBA00022559"/>
    </source>
</evidence>
<evidence type="ECO:0000256" key="3">
    <source>
        <dbReference type="ARBA" id="ARBA00013017"/>
    </source>
</evidence>
<name>A0AAV5AQY8_9FLAO</name>
<dbReference type="GO" id="GO:0045454">
    <property type="term" value="P:cell redox homeostasis"/>
    <property type="evidence" value="ECO:0007669"/>
    <property type="project" value="TreeGrafter"/>
</dbReference>
<dbReference type="Proteomes" id="UP001208692">
    <property type="component" value="Unassembled WGS sequence"/>
</dbReference>
<sequence>MTIGSKVADFQAKNQYSNLIKLSDYKGKKLIIFFYPKANTPGCTAEACSLSDGYNQLKNKGYELLGISTDSVEKQLNFSEKYQFPFFLLADENKEISNLFGVWGEKKFMGKIFDGIHRKTFVLDENQIVTHIIDKVKTKEHTEQLLNLLG</sequence>
<proteinExistence type="inferred from homology"/>
<dbReference type="CDD" id="cd03017">
    <property type="entry name" value="PRX_BCP"/>
    <property type="match status" value="1"/>
</dbReference>
<evidence type="ECO:0000256" key="12">
    <source>
        <dbReference type="ARBA" id="ARBA00049091"/>
    </source>
</evidence>
<evidence type="ECO:0000256" key="9">
    <source>
        <dbReference type="ARBA" id="ARBA00032824"/>
    </source>
</evidence>
<feature type="domain" description="Thioredoxin" evidence="14">
    <location>
        <begin position="1"/>
        <end position="150"/>
    </location>
</feature>
<feature type="active site" description="Cysteine sulfenic acid (-SOH) intermediate; for peroxidase activity" evidence="13">
    <location>
        <position position="43"/>
    </location>
</feature>
<comment type="catalytic activity">
    <reaction evidence="12">
        <text>a hydroperoxide + [thioredoxin]-dithiol = an alcohol + [thioredoxin]-disulfide + H2O</text>
        <dbReference type="Rhea" id="RHEA:62620"/>
        <dbReference type="Rhea" id="RHEA-COMP:10698"/>
        <dbReference type="Rhea" id="RHEA-COMP:10700"/>
        <dbReference type="ChEBI" id="CHEBI:15377"/>
        <dbReference type="ChEBI" id="CHEBI:29950"/>
        <dbReference type="ChEBI" id="CHEBI:30879"/>
        <dbReference type="ChEBI" id="CHEBI:35924"/>
        <dbReference type="ChEBI" id="CHEBI:50058"/>
        <dbReference type="EC" id="1.11.1.24"/>
    </reaction>
</comment>
<keyword evidence="4" id="KW-0575">Peroxidase</keyword>
<dbReference type="Pfam" id="PF00578">
    <property type="entry name" value="AhpC-TSA"/>
    <property type="match status" value="1"/>
</dbReference>
<comment type="similarity">
    <text evidence="10">Belongs to the peroxiredoxin family. BCP/PrxQ subfamily.</text>
</comment>
<accession>A0AAV5AQY8</accession>
<evidence type="ECO:0000313" key="17">
    <source>
        <dbReference type="Proteomes" id="UP001207736"/>
    </source>
</evidence>
<reference evidence="15 18" key="1">
    <citation type="submission" date="2021-11" db="EMBL/GenBank/DDBJ databases">
        <title>Draft genome sequence of Capnocytophaga sp. strain KC07075 isolated from cat oral cavity.</title>
        <authorList>
            <person name="Suzuki M."/>
            <person name="Imaoka K."/>
            <person name="Kimura M."/>
            <person name="Morikawa S."/>
            <person name="Maeda K."/>
        </authorList>
    </citation>
    <scope>NUCLEOTIDE SEQUENCE</scope>
    <source>
        <strain evidence="15">KC07075</strain>
        <strain evidence="16 18">KC07079</strain>
    </source>
</reference>
<keyword evidence="8" id="KW-0676">Redox-active center</keyword>
<evidence type="ECO:0000313" key="18">
    <source>
        <dbReference type="Proteomes" id="UP001208692"/>
    </source>
</evidence>
<dbReference type="PANTHER" id="PTHR42801">
    <property type="entry name" value="THIOREDOXIN-DEPENDENT PEROXIDE REDUCTASE"/>
    <property type="match status" value="1"/>
</dbReference>
<keyword evidence="5" id="KW-0049">Antioxidant</keyword>
<evidence type="ECO:0000256" key="6">
    <source>
        <dbReference type="ARBA" id="ARBA00023002"/>
    </source>
</evidence>
<evidence type="ECO:0000256" key="1">
    <source>
        <dbReference type="ARBA" id="ARBA00003330"/>
    </source>
</evidence>
<dbReference type="AlphaFoldDB" id="A0AAV5AQY8"/>
<dbReference type="EMBL" id="BQKB01000018">
    <property type="protein sequence ID" value="GJM52772.1"/>
    <property type="molecule type" value="Genomic_DNA"/>
</dbReference>
<evidence type="ECO:0000256" key="11">
    <source>
        <dbReference type="ARBA" id="ARBA00042639"/>
    </source>
</evidence>
<dbReference type="PROSITE" id="PS51352">
    <property type="entry name" value="THIOREDOXIN_2"/>
    <property type="match status" value="1"/>
</dbReference>
<evidence type="ECO:0000256" key="8">
    <source>
        <dbReference type="ARBA" id="ARBA00023284"/>
    </source>
</evidence>
<evidence type="ECO:0000256" key="5">
    <source>
        <dbReference type="ARBA" id="ARBA00022862"/>
    </source>
</evidence>
<dbReference type="InterPro" id="IPR013766">
    <property type="entry name" value="Thioredoxin_domain"/>
</dbReference>
<evidence type="ECO:0000256" key="13">
    <source>
        <dbReference type="PIRSR" id="PIRSR000239-1"/>
    </source>
</evidence>
<dbReference type="EC" id="1.11.1.24" evidence="3"/>
<dbReference type="InterPro" id="IPR036249">
    <property type="entry name" value="Thioredoxin-like_sf"/>
</dbReference>
<dbReference type="GO" id="GO:0034599">
    <property type="term" value="P:cellular response to oxidative stress"/>
    <property type="evidence" value="ECO:0007669"/>
    <property type="project" value="TreeGrafter"/>
</dbReference>
<comment type="caution">
    <text evidence="15">The sequence shown here is derived from an EMBL/GenBank/DDBJ whole genome shotgun (WGS) entry which is preliminary data.</text>
</comment>
<keyword evidence="18" id="KW-1185">Reference proteome</keyword>
<gene>
    <name evidence="15" type="ORF">RCZ15_06820</name>
    <name evidence="16" type="ORF">RCZ16_10890</name>
</gene>
<evidence type="ECO:0000313" key="15">
    <source>
        <dbReference type="EMBL" id="GJM49707.1"/>
    </source>
</evidence>
<comment type="function">
    <text evidence="1">Thiol-specific peroxidase that catalyzes the reduction of hydrogen peroxide and organic hydroperoxides to water and alcohols, respectively. Plays a role in cell protection against oxidative stress by detoxifying peroxides and as sensor of hydrogen peroxide-mediated signaling events.</text>
</comment>
<keyword evidence="7" id="KW-1015">Disulfide bond</keyword>
<dbReference type="InterPro" id="IPR000866">
    <property type="entry name" value="AhpC/TSA"/>
</dbReference>
<dbReference type="FunFam" id="3.40.30.10:FF:000007">
    <property type="entry name" value="Thioredoxin-dependent thiol peroxidase"/>
    <property type="match status" value="1"/>
</dbReference>
<dbReference type="GO" id="GO:0005737">
    <property type="term" value="C:cytoplasm"/>
    <property type="evidence" value="ECO:0007669"/>
    <property type="project" value="TreeGrafter"/>
</dbReference>
<dbReference type="PIRSF" id="PIRSF000239">
    <property type="entry name" value="AHPC"/>
    <property type="match status" value="1"/>
</dbReference>
<evidence type="ECO:0000259" key="14">
    <source>
        <dbReference type="PROSITE" id="PS51352"/>
    </source>
</evidence>
<dbReference type="RefSeq" id="WP_264846182.1">
    <property type="nucleotide sequence ID" value="NZ_BPMA01000018.1"/>
</dbReference>
<dbReference type="NCBIfam" id="NF006960">
    <property type="entry name" value="PRK09437.1"/>
    <property type="match status" value="1"/>
</dbReference>
<organism evidence="15 17">
    <name type="scientific">Capnocytophaga catalasegens</name>
    <dbReference type="NCBI Taxonomy" id="1004260"/>
    <lineage>
        <taxon>Bacteria</taxon>
        <taxon>Pseudomonadati</taxon>
        <taxon>Bacteroidota</taxon>
        <taxon>Flavobacteriia</taxon>
        <taxon>Flavobacteriales</taxon>
        <taxon>Flavobacteriaceae</taxon>
        <taxon>Capnocytophaga</taxon>
    </lineage>
</organism>
<dbReference type="GO" id="GO:0008379">
    <property type="term" value="F:thioredoxin peroxidase activity"/>
    <property type="evidence" value="ECO:0007669"/>
    <property type="project" value="TreeGrafter"/>
</dbReference>
<evidence type="ECO:0000256" key="10">
    <source>
        <dbReference type="ARBA" id="ARBA00038489"/>
    </source>
</evidence>
<dbReference type="InterPro" id="IPR050924">
    <property type="entry name" value="Peroxiredoxin_BCP/PrxQ"/>
</dbReference>
<evidence type="ECO:0000256" key="7">
    <source>
        <dbReference type="ARBA" id="ARBA00023157"/>
    </source>
</evidence>
<evidence type="ECO:0000256" key="2">
    <source>
        <dbReference type="ARBA" id="ARBA00011245"/>
    </source>
</evidence>
<protein>
    <recommendedName>
        <fullName evidence="3">thioredoxin-dependent peroxiredoxin</fullName>
        <ecNumber evidence="3">1.11.1.24</ecNumber>
    </recommendedName>
    <alternativeName>
        <fullName evidence="9">Thioredoxin peroxidase</fullName>
    </alternativeName>
    <alternativeName>
        <fullName evidence="11">Thioredoxin-dependent peroxiredoxin Bcp</fullName>
    </alternativeName>
</protein>
<dbReference type="SUPFAM" id="SSF52833">
    <property type="entry name" value="Thioredoxin-like"/>
    <property type="match status" value="1"/>
</dbReference>
<dbReference type="EMBL" id="BQKA01000012">
    <property type="protein sequence ID" value="GJM49707.1"/>
    <property type="molecule type" value="Genomic_DNA"/>
</dbReference>
<dbReference type="InterPro" id="IPR024706">
    <property type="entry name" value="Peroxiredoxin_AhpC-typ"/>
</dbReference>
<dbReference type="Gene3D" id="3.40.30.10">
    <property type="entry name" value="Glutaredoxin"/>
    <property type="match status" value="1"/>
</dbReference>